<comment type="catalytic activity">
    <reaction evidence="5">
        <text>(6S)-5-formyl-5,6,7,8-tetrahydrofolate + ATP = (6R)-5,10-methenyltetrahydrofolate + ADP + phosphate</text>
        <dbReference type="Rhea" id="RHEA:10488"/>
        <dbReference type="ChEBI" id="CHEBI:30616"/>
        <dbReference type="ChEBI" id="CHEBI:43474"/>
        <dbReference type="ChEBI" id="CHEBI:57455"/>
        <dbReference type="ChEBI" id="CHEBI:57457"/>
        <dbReference type="ChEBI" id="CHEBI:456216"/>
        <dbReference type="EC" id="6.3.3.2"/>
    </reaction>
</comment>
<evidence type="ECO:0000313" key="7">
    <source>
        <dbReference type="Proteomes" id="UP000196531"/>
    </source>
</evidence>
<proteinExistence type="inferred from homology"/>
<comment type="caution">
    <text evidence="6">The sequence shown here is derived from an EMBL/GenBank/DDBJ whole genome shotgun (WGS) entry which is preliminary data.</text>
</comment>
<keyword evidence="2 4" id="KW-0547">Nucleotide-binding</keyword>
<keyword evidence="3 4" id="KW-0067">ATP-binding</keyword>
<protein>
    <recommendedName>
        <fullName evidence="5">5-formyltetrahydrofolate cyclo-ligase</fullName>
        <ecNumber evidence="5">6.3.3.2</ecNumber>
    </recommendedName>
</protein>
<dbReference type="GO" id="GO:0046872">
    <property type="term" value="F:metal ion binding"/>
    <property type="evidence" value="ECO:0007669"/>
    <property type="project" value="UniProtKB-KW"/>
</dbReference>
<dbReference type="PANTHER" id="PTHR23407">
    <property type="entry name" value="ATPASE INHIBITOR/5-FORMYLTETRAHYDROFOLATE CYCLO-LIGASE"/>
    <property type="match status" value="1"/>
</dbReference>
<comment type="cofactor">
    <cofactor evidence="5">
        <name>Mg(2+)</name>
        <dbReference type="ChEBI" id="CHEBI:18420"/>
    </cofactor>
</comment>
<dbReference type="EC" id="6.3.3.2" evidence="5"/>
<sequence length="175" mass="19766">MKDILSSTDSEHKKLRAKDCATQLFDLFHSEKLLSDKCILGTFAPMQDELDLMTGILEWRDNLAFPSVNKAGEMVFRKAAFKNLVVSKYFGVEILGPELDSEEVVPDVLLIPGLAFGKRGERLGRGRGHYDKYLKNYKGITIGLGLVEQIVDGIEMEEHDCFLNWIVTDEEVIKV</sequence>
<evidence type="ECO:0000313" key="6">
    <source>
        <dbReference type="EMBL" id="OUR93670.1"/>
    </source>
</evidence>
<comment type="similarity">
    <text evidence="1 5">Belongs to the 5-formyltetrahydrofolate cyclo-ligase family.</text>
</comment>
<dbReference type="AlphaFoldDB" id="A0A1Y5F924"/>
<keyword evidence="5" id="KW-0479">Metal-binding</keyword>
<dbReference type="InterPro" id="IPR002698">
    <property type="entry name" value="FTHF_cligase"/>
</dbReference>
<keyword evidence="5" id="KW-0460">Magnesium</keyword>
<dbReference type="Gene3D" id="3.40.50.10420">
    <property type="entry name" value="NagB/RpiA/CoA transferase-like"/>
    <property type="match status" value="1"/>
</dbReference>
<keyword evidence="6" id="KW-0436">Ligase</keyword>
<dbReference type="InterPro" id="IPR037171">
    <property type="entry name" value="NagB/RpiA_transferase-like"/>
</dbReference>
<dbReference type="PIRSF" id="PIRSF006806">
    <property type="entry name" value="FTHF_cligase"/>
    <property type="match status" value="1"/>
</dbReference>
<name>A0A1Y5F924_9BACT</name>
<dbReference type="GO" id="GO:0005524">
    <property type="term" value="F:ATP binding"/>
    <property type="evidence" value="ECO:0007669"/>
    <property type="project" value="UniProtKB-KW"/>
</dbReference>
<gene>
    <name evidence="6" type="ORF">A9Q84_19590</name>
</gene>
<dbReference type="GO" id="GO:0009396">
    <property type="term" value="P:folic acid-containing compound biosynthetic process"/>
    <property type="evidence" value="ECO:0007669"/>
    <property type="project" value="TreeGrafter"/>
</dbReference>
<dbReference type="PANTHER" id="PTHR23407:SF1">
    <property type="entry name" value="5-FORMYLTETRAHYDROFOLATE CYCLO-LIGASE"/>
    <property type="match status" value="1"/>
</dbReference>
<dbReference type="Pfam" id="PF01812">
    <property type="entry name" value="5-FTHF_cyc-lig"/>
    <property type="match status" value="1"/>
</dbReference>
<dbReference type="Proteomes" id="UP000196531">
    <property type="component" value="Unassembled WGS sequence"/>
</dbReference>
<dbReference type="GO" id="GO:0030272">
    <property type="term" value="F:5-formyltetrahydrofolate cyclo-ligase activity"/>
    <property type="evidence" value="ECO:0007669"/>
    <property type="project" value="UniProtKB-EC"/>
</dbReference>
<dbReference type="NCBIfam" id="TIGR02727">
    <property type="entry name" value="MTHFS_bact"/>
    <property type="match status" value="1"/>
</dbReference>
<dbReference type="SUPFAM" id="SSF100950">
    <property type="entry name" value="NagB/RpiA/CoA transferase-like"/>
    <property type="match status" value="1"/>
</dbReference>
<dbReference type="EMBL" id="MAAO01000015">
    <property type="protein sequence ID" value="OUR93670.1"/>
    <property type="molecule type" value="Genomic_DNA"/>
</dbReference>
<feature type="binding site" evidence="4">
    <location>
        <position position="49"/>
    </location>
    <ligand>
        <name>substrate</name>
    </ligand>
</feature>
<dbReference type="GO" id="GO:0035999">
    <property type="term" value="P:tetrahydrofolate interconversion"/>
    <property type="evidence" value="ECO:0007669"/>
    <property type="project" value="TreeGrafter"/>
</dbReference>
<evidence type="ECO:0000256" key="3">
    <source>
        <dbReference type="ARBA" id="ARBA00022840"/>
    </source>
</evidence>
<evidence type="ECO:0000256" key="2">
    <source>
        <dbReference type="ARBA" id="ARBA00022741"/>
    </source>
</evidence>
<evidence type="ECO:0000256" key="1">
    <source>
        <dbReference type="ARBA" id="ARBA00010638"/>
    </source>
</evidence>
<evidence type="ECO:0000256" key="5">
    <source>
        <dbReference type="RuleBase" id="RU361279"/>
    </source>
</evidence>
<feature type="binding site" evidence="4">
    <location>
        <begin position="122"/>
        <end position="130"/>
    </location>
    <ligand>
        <name>ATP</name>
        <dbReference type="ChEBI" id="CHEBI:30616"/>
    </ligand>
</feature>
<accession>A0A1Y5F924</accession>
<reference evidence="7" key="1">
    <citation type="journal article" date="2017" name="Proc. Natl. Acad. Sci. U.S.A.">
        <title>Simulation of Deepwater Horizon oil plume reveals substrate specialization within a complex community of hydrocarbon-degraders.</title>
        <authorList>
            <person name="Hu P."/>
            <person name="Dubinsky E.A."/>
            <person name="Probst A.J."/>
            <person name="Wang J."/>
            <person name="Sieber C.M.K."/>
            <person name="Tom L.M."/>
            <person name="Gardinali P."/>
            <person name="Banfield J.F."/>
            <person name="Atlas R.M."/>
            <person name="Andersen G.L."/>
        </authorList>
    </citation>
    <scope>NUCLEOTIDE SEQUENCE [LARGE SCALE GENOMIC DNA]</scope>
</reference>
<evidence type="ECO:0000256" key="4">
    <source>
        <dbReference type="PIRSR" id="PIRSR006806-1"/>
    </source>
</evidence>
<organism evidence="6 7">
    <name type="scientific">Halobacteriovorax marinus</name>
    <dbReference type="NCBI Taxonomy" id="97084"/>
    <lineage>
        <taxon>Bacteria</taxon>
        <taxon>Pseudomonadati</taxon>
        <taxon>Bdellovibrionota</taxon>
        <taxon>Bacteriovoracia</taxon>
        <taxon>Bacteriovoracales</taxon>
        <taxon>Halobacteriovoraceae</taxon>
        <taxon>Halobacteriovorax</taxon>
    </lineage>
</organism>
<dbReference type="InterPro" id="IPR024185">
    <property type="entry name" value="FTHF_cligase-like_sf"/>
</dbReference>